<dbReference type="InterPro" id="IPR036396">
    <property type="entry name" value="Cyt_P450_sf"/>
</dbReference>
<evidence type="ECO:0000256" key="8">
    <source>
        <dbReference type="SAM" id="Phobius"/>
    </source>
</evidence>
<dbReference type="PANTHER" id="PTHR24300:SF397">
    <property type="entry name" value="CYTOCHROME P450 2U1"/>
    <property type="match status" value="1"/>
</dbReference>
<dbReference type="GO" id="GO:0016712">
    <property type="term" value="F:oxidoreductase activity, acting on paired donors, with incorporation or reduction of molecular oxygen, reduced flavin or flavoprotein as one donor, and incorporation of one atom of oxygen"/>
    <property type="evidence" value="ECO:0007669"/>
    <property type="project" value="TreeGrafter"/>
</dbReference>
<dbReference type="FunFam" id="1.10.630.10:FF:000036">
    <property type="entry name" value="CYtochrome P450 family"/>
    <property type="match status" value="1"/>
</dbReference>
<keyword evidence="7" id="KW-0349">Heme</keyword>
<dbReference type="InterPro" id="IPR050182">
    <property type="entry name" value="Cytochrome_P450_fam2"/>
</dbReference>
<evidence type="ECO:0000256" key="4">
    <source>
        <dbReference type="ARBA" id="ARBA00023002"/>
    </source>
</evidence>
<evidence type="ECO:0000256" key="2">
    <source>
        <dbReference type="ARBA" id="ARBA00010617"/>
    </source>
</evidence>
<proteinExistence type="inferred from homology"/>
<dbReference type="PANTHER" id="PTHR24300">
    <property type="entry name" value="CYTOCHROME P450 508A4-RELATED"/>
    <property type="match status" value="1"/>
</dbReference>
<dbReference type="GO" id="GO:0008395">
    <property type="term" value="F:steroid hydroxylase activity"/>
    <property type="evidence" value="ECO:0007669"/>
    <property type="project" value="TreeGrafter"/>
</dbReference>
<evidence type="ECO:0000256" key="6">
    <source>
        <dbReference type="ARBA" id="ARBA00023033"/>
    </source>
</evidence>
<protein>
    <recommendedName>
        <fullName evidence="10">Cytochrome P450</fullName>
    </recommendedName>
</protein>
<comment type="cofactor">
    <cofactor evidence="1 7">
        <name>heme</name>
        <dbReference type="ChEBI" id="CHEBI:30413"/>
    </cofactor>
</comment>
<keyword evidence="8" id="KW-0812">Transmembrane</keyword>
<keyword evidence="3 7" id="KW-0479">Metal-binding</keyword>
<evidence type="ECO:0000256" key="3">
    <source>
        <dbReference type="ARBA" id="ARBA00022723"/>
    </source>
</evidence>
<dbReference type="Pfam" id="PF00067">
    <property type="entry name" value="p450"/>
    <property type="match status" value="1"/>
</dbReference>
<feature type="binding site" description="axial binding residue" evidence="7">
    <location>
        <position position="448"/>
    </location>
    <ligand>
        <name>heme</name>
        <dbReference type="ChEBI" id="CHEBI:30413"/>
    </ligand>
    <ligandPart>
        <name>Fe</name>
        <dbReference type="ChEBI" id="CHEBI:18248"/>
    </ligandPart>
</feature>
<evidence type="ECO:0000256" key="5">
    <source>
        <dbReference type="ARBA" id="ARBA00023004"/>
    </source>
</evidence>
<dbReference type="PRINTS" id="PR00463">
    <property type="entry name" value="EP450I"/>
</dbReference>
<keyword evidence="6" id="KW-0503">Monooxygenase</keyword>
<keyword evidence="5 7" id="KW-0408">Iron</keyword>
<evidence type="ECO:0008006" key="10">
    <source>
        <dbReference type="Google" id="ProtNLM"/>
    </source>
</evidence>
<dbReference type="GO" id="GO:0020037">
    <property type="term" value="F:heme binding"/>
    <property type="evidence" value="ECO:0007669"/>
    <property type="project" value="InterPro"/>
</dbReference>
<feature type="transmembrane region" description="Helical" evidence="8">
    <location>
        <begin position="45"/>
        <end position="62"/>
    </location>
</feature>
<reference evidence="9" key="1">
    <citation type="submission" date="2015-09" db="EMBL/GenBank/DDBJ databases">
        <title>Scylla olivacea transcriptome.</title>
        <authorList>
            <person name="Ikhwanuddin M."/>
        </authorList>
    </citation>
    <scope>NUCLEOTIDE SEQUENCE</scope>
</reference>
<dbReference type="AlphaFoldDB" id="A0A0P4WJ61"/>
<dbReference type="PRINTS" id="PR00385">
    <property type="entry name" value="P450"/>
</dbReference>
<sequence>MSNILAWGEGLVGPWLPTLLLVLFTTLLILNVFEGRPKNFPPGMMILPVVGSLLSMPFGPSVEMLRGLRKKYGDVASFAIFGNRVVMVSGPKLIKETFSRKNTADHPDFIFGSGKNIMITNGRTPNIGIIATNGQLWQEQQRFFLRHLSGLGLGKSTFESLITDEIAEFIDVLVKEGGRPIEMSHLFHRSVINVLWALVMGKRYPYSHARFNEMVKDFFVPADFNLLSPDQHIPHIFKVIEYIPTHRQGLKSLKKICSFIKEEIKEFMTNEELKNGDNFTALYLKEIEKKENPNFNLDMMEGVIVDMFMAGMETTSSTLTTSMYLLGKHPHVQRRVHEELDEVVGKERCPSFYDMESLPYVKATIQEMQRTFNLPKFSLPHITNEDCKIGGYDIPKGTWLLTNLDDSHKNPEYWKNSNEFDPQNFLDENGKYKWNNAFMPFGTGKRICTGEQVAKQTLFLFFTHVMQKFNVTLVKEHSPIDDTSPLFTRPPRYTASFTSRSTCG</sequence>
<name>A0A0P4WJ61_SCYOL</name>
<dbReference type="GO" id="GO:0006805">
    <property type="term" value="P:xenobiotic metabolic process"/>
    <property type="evidence" value="ECO:0007669"/>
    <property type="project" value="TreeGrafter"/>
</dbReference>
<dbReference type="EMBL" id="GDRN01069089">
    <property type="protein sequence ID" value="JAI64106.1"/>
    <property type="molecule type" value="Transcribed_RNA"/>
</dbReference>
<dbReference type="InterPro" id="IPR002401">
    <property type="entry name" value="Cyt_P450_E_grp-I"/>
</dbReference>
<keyword evidence="8" id="KW-0472">Membrane</keyword>
<evidence type="ECO:0000256" key="7">
    <source>
        <dbReference type="PIRSR" id="PIRSR602401-1"/>
    </source>
</evidence>
<evidence type="ECO:0000256" key="1">
    <source>
        <dbReference type="ARBA" id="ARBA00001971"/>
    </source>
</evidence>
<accession>A0A0P4WJ61</accession>
<dbReference type="SUPFAM" id="SSF48264">
    <property type="entry name" value="Cytochrome P450"/>
    <property type="match status" value="1"/>
</dbReference>
<dbReference type="GO" id="GO:0006082">
    <property type="term" value="P:organic acid metabolic process"/>
    <property type="evidence" value="ECO:0007669"/>
    <property type="project" value="TreeGrafter"/>
</dbReference>
<dbReference type="GO" id="GO:0005737">
    <property type="term" value="C:cytoplasm"/>
    <property type="evidence" value="ECO:0007669"/>
    <property type="project" value="TreeGrafter"/>
</dbReference>
<comment type="similarity">
    <text evidence="2">Belongs to the cytochrome P450 family.</text>
</comment>
<keyword evidence="8" id="KW-1133">Transmembrane helix</keyword>
<organism evidence="9">
    <name type="scientific">Scylla olivacea</name>
    <name type="common">Orange mud crab</name>
    <name type="synonym">Cancer olivacea</name>
    <dbReference type="NCBI Taxonomy" id="85551"/>
    <lineage>
        <taxon>Eukaryota</taxon>
        <taxon>Metazoa</taxon>
        <taxon>Ecdysozoa</taxon>
        <taxon>Arthropoda</taxon>
        <taxon>Crustacea</taxon>
        <taxon>Multicrustacea</taxon>
        <taxon>Malacostraca</taxon>
        <taxon>Eumalacostraca</taxon>
        <taxon>Eucarida</taxon>
        <taxon>Decapoda</taxon>
        <taxon>Pleocyemata</taxon>
        <taxon>Brachyura</taxon>
        <taxon>Eubrachyura</taxon>
        <taxon>Portunoidea</taxon>
        <taxon>Portunidae</taxon>
        <taxon>Portuninae</taxon>
        <taxon>Scylla</taxon>
    </lineage>
</organism>
<feature type="transmembrane region" description="Helical" evidence="8">
    <location>
        <begin position="12"/>
        <end position="33"/>
    </location>
</feature>
<dbReference type="InterPro" id="IPR001128">
    <property type="entry name" value="Cyt_P450"/>
</dbReference>
<keyword evidence="4" id="KW-0560">Oxidoreductase</keyword>
<dbReference type="GO" id="GO:0005506">
    <property type="term" value="F:iron ion binding"/>
    <property type="evidence" value="ECO:0007669"/>
    <property type="project" value="InterPro"/>
</dbReference>
<evidence type="ECO:0000313" key="9">
    <source>
        <dbReference type="EMBL" id="JAI64106.1"/>
    </source>
</evidence>
<dbReference type="Gene3D" id="1.10.630.10">
    <property type="entry name" value="Cytochrome P450"/>
    <property type="match status" value="1"/>
</dbReference>